<organism evidence="1 2">
    <name type="scientific">Streptomyces yaanensis</name>
    <dbReference type="NCBI Taxonomy" id="1142239"/>
    <lineage>
        <taxon>Bacteria</taxon>
        <taxon>Bacillati</taxon>
        <taxon>Actinomycetota</taxon>
        <taxon>Actinomycetes</taxon>
        <taxon>Kitasatosporales</taxon>
        <taxon>Streptomycetaceae</taxon>
        <taxon>Streptomyces</taxon>
    </lineage>
</organism>
<evidence type="ECO:0000313" key="1">
    <source>
        <dbReference type="EMBL" id="MFC3574021.1"/>
    </source>
</evidence>
<comment type="caution">
    <text evidence="1">The sequence shown here is derived from an EMBL/GenBank/DDBJ whole genome shotgun (WGS) entry which is preliminary data.</text>
</comment>
<dbReference type="Proteomes" id="UP001595701">
    <property type="component" value="Unassembled WGS sequence"/>
</dbReference>
<reference evidence="2" key="1">
    <citation type="journal article" date="2019" name="Int. J. Syst. Evol. Microbiol.">
        <title>The Global Catalogue of Microorganisms (GCM) 10K type strain sequencing project: providing services to taxonomists for standard genome sequencing and annotation.</title>
        <authorList>
            <consortium name="The Broad Institute Genomics Platform"/>
            <consortium name="The Broad Institute Genome Sequencing Center for Infectious Disease"/>
            <person name="Wu L."/>
            <person name="Ma J."/>
        </authorList>
    </citation>
    <scope>NUCLEOTIDE SEQUENCE [LARGE SCALE GENOMIC DNA]</scope>
    <source>
        <strain evidence="2">CGMCC 4.7035</strain>
    </source>
</reference>
<gene>
    <name evidence="1" type="ORF">ACFOZ0_12185</name>
</gene>
<sequence>MATRRKLTVRYETTVQIAAGGVLDQLWPALWPWLAFFLRARFDT</sequence>
<name>A0ABV7SBY6_9ACTN</name>
<evidence type="ECO:0000313" key="2">
    <source>
        <dbReference type="Proteomes" id="UP001595701"/>
    </source>
</evidence>
<protein>
    <submittedName>
        <fullName evidence="1">Uncharacterized protein</fullName>
    </submittedName>
</protein>
<dbReference type="EMBL" id="JBHRWR010000009">
    <property type="protein sequence ID" value="MFC3574021.1"/>
    <property type="molecule type" value="Genomic_DNA"/>
</dbReference>
<proteinExistence type="predicted"/>
<accession>A0ABV7SBY6</accession>
<keyword evidence="2" id="KW-1185">Reference proteome</keyword>